<dbReference type="Pfam" id="PF07859">
    <property type="entry name" value="Abhydrolase_3"/>
    <property type="match status" value="1"/>
</dbReference>
<evidence type="ECO:0000313" key="3">
    <source>
        <dbReference type="EMBL" id="KJL28812.1"/>
    </source>
</evidence>
<name>A0A0F0L6L0_9MICO</name>
<dbReference type="Proteomes" id="UP000033640">
    <property type="component" value="Unassembled WGS sequence"/>
</dbReference>
<dbReference type="InterPro" id="IPR050300">
    <property type="entry name" value="GDXG_lipolytic_enzyme"/>
</dbReference>
<dbReference type="SUPFAM" id="SSF53474">
    <property type="entry name" value="alpha/beta-Hydrolases"/>
    <property type="match status" value="1"/>
</dbReference>
<dbReference type="InterPro" id="IPR013094">
    <property type="entry name" value="AB_hydrolase_3"/>
</dbReference>
<dbReference type="GO" id="GO:0106435">
    <property type="term" value="F:carboxylesterase activity"/>
    <property type="evidence" value="ECO:0007669"/>
    <property type="project" value="UniProtKB-EC"/>
</dbReference>
<proteinExistence type="predicted"/>
<gene>
    <name evidence="3" type="primary">nlhH_4</name>
    <name evidence="3" type="ORF">RS83_02293</name>
</gene>
<evidence type="ECO:0000313" key="4">
    <source>
        <dbReference type="Proteomes" id="UP000033640"/>
    </source>
</evidence>
<dbReference type="RefSeq" id="WP_045279639.1">
    <property type="nucleotide sequence ID" value="NZ_JYIW01000025.1"/>
</dbReference>
<dbReference type="OrthoDB" id="9803828at2"/>
<dbReference type="Gene3D" id="3.40.50.1820">
    <property type="entry name" value="alpha/beta hydrolase"/>
    <property type="match status" value="1"/>
</dbReference>
<evidence type="ECO:0000256" key="1">
    <source>
        <dbReference type="ARBA" id="ARBA00022801"/>
    </source>
</evidence>
<accession>A0A0F0L6L0</accession>
<dbReference type="EC" id="3.1.1.1" evidence="3"/>
<reference evidence="3 4" key="1">
    <citation type="submission" date="2015-02" db="EMBL/GenBank/DDBJ databases">
        <title>Draft genome sequences of ten Microbacterium spp. with emphasis on heavy metal contaminated environments.</title>
        <authorList>
            <person name="Corretto E."/>
        </authorList>
    </citation>
    <scope>NUCLEOTIDE SEQUENCE [LARGE SCALE GENOMIC DNA]</scope>
    <source>
        <strain evidence="3 4">BEL4b</strain>
    </source>
</reference>
<organism evidence="3 4">
    <name type="scientific">Microbacterium oxydans</name>
    <dbReference type="NCBI Taxonomy" id="82380"/>
    <lineage>
        <taxon>Bacteria</taxon>
        <taxon>Bacillati</taxon>
        <taxon>Actinomycetota</taxon>
        <taxon>Actinomycetes</taxon>
        <taxon>Micrococcales</taxon>
        <taxon>Microbacteriaceae</taxon>
        <taxon>Microbacterium</taxon>
    </lineage>
</organism>
<dbReference type="AlphaFoldDB" id="A0A0F0L6L0"/>
<dbReference type="InterPro" id="IPR029058">
    <property type="entry name" value="AB_hydrolase_fold"/>
</dbReference>
<keyword evidence="1 3" id="KW-0378">Hydrolase</keyword>
<dbReference type="EMBL" id="JYIW01000025">
    <property type="protein sequence ID" value="KJL28812.1"/>
    <property type="molecule type" value="Genomic_DNA"/>
</dbReference>
<sequence length="341" mass="36706">MKTTRSPRTSLSEALAHIAPKAIATALQRKLGFGNSFTPAGERGRQQRTRYGALRISDVAYGSRFPNSYLDVYVTDADTTTVRPTYVFVHGGGFIIGSKASGDPSAGPVGDFEVICRPMLDAGFNVVSVGYALAPEHCYPTPVLQLSEAVSFLQREGGAYGIDMSRVVLAGISAGGQIVGQFVNIETNSGYARAIGLEPVMTGTLLAVVLDSAALDVERIGRPQAPAPRQSYLFALARRVYLGSRRAVWAEADVTAHVSRHFPPTFLADGNAGSFPDQARDLHERLNGLDVCNELHLPQAQGPVEHGFMQSPSPLTDEYNQQKVRFLTARLSTNPVGTEKE</sequence>
<protein>
    <submittedName>
        <fullName evidence="3">Carboxylesterase NlhH</fullName>
        <ecNumber evidence="3">3.1.1.1</ecNumber>
    </submittedName>
</protein>
<dbReference type="PANTHER" id="PTHR48081">
    <property type="entry name" value="AB HYDROLASE SUPERFAMILY PROTEIN C4A8.06C"/>
    <property type="match status" value="1"/>
</dbReference>
<dbReference type="PATRIC" id="fig|82380.11.peg.2329"/>
<feature type="domain" description="Alpha/beta hydrolase fold-3" evidence="2">
    <location>
        <begin position="87"/>
        <end position="297"/>
    </location>
</feature>
<comment type="caution">
    <text evidence="3">The sequence shown here is derived from an EMBL/GenBank/DDBJ whole genome shotgun (WGS) entry which is preliminary data.</text>
</comment>
<evidence type="ECO:0000259" key="2">
    <source>
        <dbReference type="Pfam" id="PF07859"/>
    </source>
</evidence>